<accession>A0A1H6N9V8</accession>
<protein>
    <submittedName>
        <fullName evidence="1">Uncharacterized protein</fullName>
    </submittedName>
</protein>
<dbReference type="EMBL" id="FNXG01000007">
    <property type="protein sequence ID" value="SEI11623.1"/>
    <property type="molecule type" value="Genomic_DNA"/>
</dbReference>
<reference evidence="2" key="1">
    <citation type="submission" date="2016-10" db="EMBL/GenBank/DDBJ databases">
        <authorList>
            <person name="Varghese N."/>
            <person name="Submissions S."/>
        </authorList>
    </citation>
    <scope>NUCLEOTIDE SEQUENCE [LARGE SCALE GENOMIC DNA]</scope>
    <source>
        <strain evidence="2">DSM 11593</strain>
    </source>
</reference>
<dbReference type="Proteomes" id="UP000199125">
    <property type="component" value="Unassembled WGS sequence"/>
</dbReference>
<evidence type="ECO:0000313" key="2">
    <source>
        <dbReference type="Proteomes" id="UP000199125"/>
    </source>
</evidence>
<keyword evidence="2" id="KW-1185">Reference proteome</keyword>
<proteinExistence type="predicted"/>
<name>A0A1H6N9V8_9RHOB</name>
<dbReference type="AlphaFoldDB" id="A0A1H6N9V8"/>
<organism evidence="1 2">
    <name type="scientific">Paracoccus alkenifer</name>
    <dbReference type="NCBI Taxonomy" id="65735"/>
    <lineage>
        <taxon>Bacteria</taxon>
        <taxon>Pseudomonadati</taxon>
        <taxon>Pseudomonadota</taxon>
        <taxon>Alphaproteobacteria</taxon>
        <taxon>Rhodobacterales</taxon>
        <taxon>Paracoccaceae</taxon>
        <taxon>Paracoccus</taxon>
    </lineage>
</organism>
<evidence type="ECO:0000313" key="1">
    <source>
        <dbReference type="EMBL" id="SEI11623.1"/>
    </source>
</evidence>
<sequence>MVKLELDPSLHGQRYLIAPCARRGFQGLSQSQNPSAISRAIMARAFIITSSPEVSI</sequence>
<gene>
    <name evidence="1" type="ORF">SAMN04488075_3025</name>
</gene>